<gene>
    <name evidence="1" type="ORF">CTM62_09425</name>
</gene>
<dbReference type="Proteomes" id="UP000229630">
    <property type="component" value="Chromosome 2"/>
</dbReference>
<dbReference type="GO" id="GO:0016853">
    <property type="term" value="F:isomerase activity"/>
    <property type="evidence" value="ECO:0007669"/>
    <property type="project" value="UniProtKB-KW"/>
</dbReference>
<proteinExistence type="predicted"/>
<sequence>MEKSEKDFGLCPVCKSGRIIKMNRDYVCTNRLKPVDTNSSCRFSLPLRSHGVDISDVMVRQLIQTGRTNYVSMHDQKGFPYQGCFEIEEGKGYTIRSEKRSINAICPDCGGNIIITRFGYACENSTVVNPTYNFIVPNFICNRYITSQEAEDFCNKEGDFLDGFRNKKGSWFSAFLFKNATGEVELSSIIGVCPVCGGNMLVGPTAFNCSNYKNGCDFKIWRHYYGHKVSLQDMKVLLSYGHCNQPFDGYDKHGHIHELVLKFGSHHEIQVASFK</sequence>
<organism evidence="1 2">
    <name type="scientific">Prevotella intermedia</name>
    <dbReference type="NCBI Taxonomy" id="28131"/>
    <lineage>
        <taxon>Bacteria</taxon>
        <taxon>Pseudomonadati</taxon>
        <taxon>Bacteroidota</taxon>
        <taxon>Bacteroidia</taxon>
        <taxon>Bacteroidales</taxon>
        <taxon>Prevotellaceae</taxon>
        <taxon>Prevotella</taxon>
    </lineage>
</organism>
<evidence type="ECO:0000313" key="2">
    <source>
        <dbReference type="Proteomes" id="UP000229630"/>
    </source>
</evidence>
<dbReference type="RefSeq" id="WP_100019896.1">
    <property type="nucleotide sequence ID" value="NZ_CP024724.1"/>
</dbReference>
<protein>
    <submittedName>
        <fullName evidence="1">Topoisomerase</fullName>
    </submittedName>
</protein>
<dbReference type="EMBL" id="CP024724">
    <property type="protein sequence ID" value="ATV27033.1"/>
    <property type="molecule type" value="Genomic_DNA"/>
</dbReference>
<accession>A0A2D3L906</accession>
<evidence type="ECO:0000313" key="1">
    <source>
        <dbReference type="EMBL" id="ATV27033.1"/>
    </source>
</evidence>
<dbReference type="AlphaFoldDB" id="A0A2D3L906"/>
<keyword evidence="1" id="KW-0413">Isomerase</keyword>
<reference evidence="1 2" key="1">
    <citation type="submission" date="2017-11" db="EMBL/GenBank/DDBJ databases">
        <title>Genome sequencing of Prevotella intermedia KCOM 2837.</title>
        <authorList>
            <person name="Kook J.-K."/>
            <person name="Park S.-N."/>
            <person name="Lim Y.K."/>
        </authorList>
    </citation>
    <scope>NUCLEOTIDE SEQUENCE [LARGE SCALE GENOMIC DNA]</scope>
    <source>
        <strain evidence="1 2">KCOM 2837</strain>
    </source>
</reference>
<name>A0A2D3L906_PREIN</name>